<keyword evidence="11 16" id="KW-0067">ATP-binding</keyword>
<dbReference type="InterPro" id="IPR017441">
    <property type="entry name" value="Protein_kinase_ATP_BS"/>
</dbReference>
<dbReference type="PROSITE" id="PS50011">
    <property type="entry name" value="PROTEIN_KINASE_DOM"/>
    <property type="match status" value="1"/>
</dbReference>
<evidence type="ECO:0000256" key="4">
    <source>
        <dbReference type="ARBA" id="ARBA00022614"/>
    </source>
</evidence>
<dbReference type="PANTHER" id="PTHR45974:SF266">
    <property type="entry name" value="LEUCINE-RICH REPEAT RECEPTOR PROTEIN KINASE HPCA1"/>
    <property type="match status" value="1"/>
</dbReference>
<dbReference type="SUPFAM" id="SSF56112">
    <property type="entry name" value="Protein kinase-like (PK-like)"/>
    <property type="match status" value="1"/>
</dbReference>
<dbReference type="InterPro" id="IPR008271">
    <property type="entry name" value="Ser/Thr_kinase_AS"/>
</dbReference>
<dbReference type="GO" id="GO:0004674">
    <property type="term" value="F:protein serine/threonine kinase activity"/>
    <property type="evidence" value="ECO:0007669"/>
    <property type="project" value="UniProtKB-KW"/>
</dbReference>
<keyword evidence="14" id="KW-0675">Receptor</keyword>
<dbReference type="GO" id="GO:0005524">
    <property type="term" value="F:ATP binding"/>
    <property type="evidence" value="ECO:0007669"/>
    <property type="project" value="UniProtKB-UniRule"/>
</dbReference>
<organism evidence="20 21">
    <name type="scientific">Rubroshorea leprosula</name>
    <dbReference type="NCBI Taxonomy" id="152421"/>
    <lineage>
        <taxon>Eukaryota</taxon>
        <taxon>Viridiplantae</taxon>
        <taxon>Streptophyta</taxon>
        <taxon>Embryophyta</taxon>
        <taxon>Tracheophyta</taxon>
        <taxon>Spermatophyta</taxon>
        <taxon>Magnoliopsida</taxon>
        <taxon>eudicotyledons</taxon>
        <taxon>Gunneridae</taxon>
        <taxon>Pentapetalae</taxon>
        <taxon>rosids</taxon>
        <taxon>malvids</taxon>
        <taxon>Malvales</taxon>
        <taxon>Dipterocarpaceae</taxon>
        <taxon>Rubroshorea</taxon>
    </lineage>
</organism>
<dbReference type="PROSITE" id="PS00107">
    <property type="entry name" value="PROTEIN_KINASE_ATP"/>
    <property type="match status" value="1"/>
</dbReference>
<feature type="chain" id="PRO_5043741850" description="non-specific serine/threonine protein kinase" evidence="18">
    <location>
        <begin position="23"/>
        <end position="928"/>
    </location>
</feature>
<evidence type="ECO:0000256" key="2">
    <source>
        <dbReference type="ARBA" id="ARBA00012513"/>
    </source>
</evidence>
<comment type="subcellular location">
    <subcellularLocation>
        <location evidence="1">Membrane</location>
        <topology evidence="1">Single-pass type I membrane protein</topology>
    </subcellularLocation>
</comment>
<dbReference type="SMART" id="SM00220">
    <property type="entry name" value="S_TKc"/>
    <property type="match status" value="1"/>
</dbReference>
<evidence type="ECO:0000256" key="3">
    <source>
        <dbReference type="ARBA" id="ARBA00022527"/>
    </source>
</evidence>
<evidence type="ECO:0000256" key="5">
    <source>
        <dbReference type="ARBA" id="ARBA00022679"/>
    </source>
</evidence>
<keyword evidence="3" id="KW-0723">Serine/threonine-protein kinase</keyword>
<keyword evidence="10" id="KW-0418">Kinase</keyword>
<dbReference type="FunFam" id="3.30.200.20:FF:000328">
    <property type="entry name" value="Leucine-rich repeat protein kinase family protein"/>
    <property type="match status" value="1"/>
</dbReference>
<dbReference type="InterPro" id="IPR001245">
    <property type="entry name" value="Ser-Thr/Tyr_kinase_cat_dom"/>
</dbReference>
<dbReference type="PROSITE" id="PS00108">
    <property type="entry name" value="PROTEIN_KINASE_ST"/>
    <property type="match status" value="1"/>
</dbReference>
<evidence type="ECO:0000256" key="18">
    <source>
        <dbReference type="SAM" id="SignalP"/>
    </source>
</evidence>
<dbReference type="CDD" id="cd14066">
    <property type="entry name" value="STKc_IRAK"/>
    <property type="match status" value="1"/>
</dbReference>
<evidence type="ECO:0000313" key="20">
    <source>
        <dbReference type="EMBL" id="GKV49307.1"/>
    </source>
</evidence>
<dbReference type="Gene3D" id="3.80.10.10">
    <property type="entry name" value="Ribonuclease Inhibitor"/>
    <property type="match status" value="3"/>
</dbReference>
<keyword evidence="15" id="KW-0325">Glycoprotein</keyword>
<feature type="binding site" evidence="16">
    <location>
        <position position="638"/>
    </location>
    <ligand>
        <name>ATP</name>
        <dbReference type="ChEBI" id="CHEBI:30616"/>
    </ligand>
</feature>
<keyword evidence="9 16" id="KW-0547">Nucleotide-binding</keyword>
<dbReference type="PANTHER" id="PTHR45974">
    <property type="entry name" value="RECEPTOR-LIKE PROTEIN 55"/>
    <property type="match status" value="1"/>
</dbReference>
<dbReference type="GO" id="GO:0016020">
    <property type="term" value="C:membrane"/>
    <property type="evidence" value="ECO:0007669"/>
    <property type="project" value="UniProtKB-SubCell"/>
</dbReference>
<dbReference type="InterPro" id="IPR032675">
    <property type="entry name" value="LRR_dom_sf"/>
</dbReference>
<keyword evidence="12 17" id="KW-1133">Transmembrane helix</keyword>
<keyword evidence="13 17" id="KW-0472">Membrane</keyword>
<dbReference type="SMART" id="SM00365">
    <property type="entry name" value="LRR_SD22"/>
    <property type="match status" value="4"/>
</dbReference>
<proteinExistence type="predicted"/>
<dbReference type="SUPFAM" id="SSF52058">
    <property type="entry name" value="L domain-like"/>
    <property type="match status" value="1"/>
</dbReference>
<dbReference type="SMART" id="SM00369">
    <property type="entry name" value="LRR_TYP"/>
    <property type="match status" value="5"/>
</dbReference>
<reference evidence="20 21" key="1">
    <citation type="journal article" date="2021" name="Commun. Biol.">
        <title>The genome of Shorea leprosula (Dipterocarpaceae) highlights the ecological relevance of drought in aseasonal tropical rainforests.</title>
        <authorList>
            <person name="Ng K.K.S."/>
            <person name="Kobayashi M.J."/>
            <person name="Fawcett J.A."/>
            <person name="Hatakeyama M."/>
            <person name="Paape T."/>
            <person name="Ng C.H."/>
            <person name="Ang C.C."/>
            <person name="Tnah L.H."/>
            <person name="Lee C.T."/>
            <person name="Nishiyama T."/>
            <person name="Sese J."/>
            <person name="O'Brien M.J."/>
            <person name="Copetti D."/>
            <person name="Mohd Noor M.I."/>
            <person name="Ong R.C."/>
            <person name="Putra M."/>
            <person name="Sireger I.Z."/>
            <person name="Indrioko S."/>
            <person name="Kosugi Y."/>
            <person name="Izuno A."/>
            <person name="Isagi Y."/>
            <person name="Lee S.L."/>
            <person name="Shimizu K.K."/>
        </authorList>
    </citation>
    <scope>NUCLEOTIDE SEQUENCE [LARGE SCALE GENOMIC DNA]</scope>
    <source>
        <strain evidence="20">214</strain>
    </source>
</reference>
<dbReference type="InterPro" id="IPR011009">
    <property type="entry name" value="Kinase-like_dom_sf"/>
</dbReference>
<feature type="domain" description="Protein kinase" evidence="19">
    <location>
        <begin position="610"/>
        <end position="882"/>
    </location>
</feature>
<dbReference type="Pfam" id="PF07714">
    <property type="entry name" value="PK_Tyr_Ser-Thr"/>
    <property type="match status" value="1"/>
</dbReference>
<keyword evidence="5" id="KW-0808">Transferase</keyword>
<dbReference type="Pfam" id="PF00560">
    <property type="entry name" value="LRR_1"/>
    <property type="match status" value="5"/>
</dbReference>
<dbReference type="InterPro" id="IPR003591">
    <property type="entry name" value="Leu-rich_rpt_typical-subtyp"/>
</dbReference>
<evidence type="ECO:0000256" key="17">
    <source>
        <dbReference type="SAM" id="Phobius"/>
    </source>
</evidence>
<evidence type="ECO:0000256" key="13">
    <source>
        <dbReference type="ARBA" id="ARBA00023136"/>
    </source>
</evidence>
<evidence type="ECO:0000256" key="15">
    <source>
        <dbReference type="ARBA" id="ARBA00023180"/>
    </source>
</evidence>
<dbReference type="FunFam" id="1.10.510.10:FF:000453">
    <property type="entry name" value="LRR receptor-like serine/threonine-protein kinase HSL2"/>
    <property type="match status" value="1"/>
</dbReference>
<protein>
    <recommendedName>
        <fullName evidence="2">non-specific serine/threonine protein kinase</fullName>
        <ecNumber evidence="2">2.7.11.1</ecNumber>
    </recommendedName>
</protein>
<dbReference type="FunFam" id="3.80.10.10:FF:000542">
    <property type="entry name" value="Leucine-rich repeat protein kinase family protein"/>
    <property type="match status" value="1"/>
</dbReference>
<dbReference type="InterPro" id="IPR001611">
    <property type="entry name" value="Leu-rich_rpt"/>
</dbReference>
<dbReference type="PROSITE" id="PS51450">
    <property type="entry name" value="LRR"/>
    <property type="match status" value="1"/>
</dbReference>
<evidence type="ECO:0000256" key="6">
    <source>
        <dbReference type="ARBA" id="ARBA00022692"/>
    </source>
</evidence>
<dbReference type="AlphaFoldDB" id="A0AAV5MII2"/>
<keyword evidence="8" id="KW-0677">Repeat</keyword>
<evidence type="ECO:0000313" key="21">
    <source>
        <dbReference type="Proteomes" id="UP001054252"/>
    </source>
</evidence>
<evidence type="ECO:0000256" key="14">
    <source>
        <dbReference type="ARBA" id="ARBA00023170"/>
    </source>
</evidence>
<name>A0AAV5MII2_9ROSI</name>
<dbReference type="Gene3D" id="1.10.510.10">
    <property type="entry name" value="Transferase(Phosphotransferase) domain 1"/>
    <property type="match status" value="1"/>
</dbReference>
<evidence type="ECO:0000256" key="1">
    <source>
        <dbReference type="ARBA" id="ARBA00004479"/>
    </source>
</evidence>
<gene>
    <name evidence="20" type="ORF">SLEP1_g56063</name>
</gene>
<dbReference type="FunFam" id="3.80.10.10:FF:000363">
    <property type="entry name" value="Leucine-rich repeat family protein"/>
    <property type="match status" value="1"/>
</dbReference>
<dbReference type="EMBL" id="BPVZ01000294">
    <property type="protein sequence ID" value="GKV49307.1"/>
    <property type="molecule type" value="Genomic_DNA"/>
</dbReference>
<evidence type="ECO:0000256" key="16">
    <source>
        <dbReference type="PROSITE-ProRule" id="PRU10141"/>
    </source>
</evidence>
<evidence type="ECO:0000256" key="10">
    <source>
        <dbReference type="ARBA" id="ARBA00022777"/>
    </source>
</evidence>
<evidence type="ECO:0000256" key="7">
    <source>
        <dbReference type="ARBA" id="ARBA00022729"/>
    </source>
</evidence>
<dbReference type="Proteomes" id="UP001054252">
    <property type="component" value="Unassembled WGS sequence"/>
</dbReference>
<feature type="signal peptide" evidence="18">
    <location>
        <begin position="1"/>
        <end position="22"/>
    </location>
</feature>
<evidence type="ECO:0000259" key="19">
    <source>
        <dbReference type="PROSITE" id="PS50011"/>
    </source>
</evidence>
<dbReference type="EC" id="2.7.11.1" evidence="2"/>
<evidence type="ECO:0000256" key="8">
    <source>
        <dbReference type="ARBA" id="ARBA00022737"/>
    </source>
</evidence>
<evidence type="ECO:0000256" key="12">
    <source>
        <dbReference type="ARBA" id="ARBA00022989"/>
    </source>
</evidence>
<dbReference type="InterPro" id="IPR000719">
    <property type="entry name" value="Prot_kinase_dom"/>
</dbReference>
<accession>A0AAV5MII2</accession>
<keyword evidence="6 17" id="KW-0812">Transmembrane</keyword>
<evidence type="ECO:0000256" key="11">
    <source>
        <dbReference type="ARBA" id="ARBA00022840"/>
    </source>
</evidence>
<feature type="transmembrane region" description="Helical" evidence="17">
    <location>
        <begin position="538"/>
        <end position="561"/>
    </location>
</feature>
<comment type="caution">
    <text evidence="20">The sequence shown here is derived from an EMBL/GenBank/DDBJ whole genome shotgun (WGS) entry which is preliminary data.</text>
</comment>
<dbReference type="Gene3D" id="3.30.200.20">
    <property type="entry name" value="Phosphorylase Kinase, domain 1"/>
    <property type="match status" value="1"/>
</dbReference>
<keyword evidence="21" id="KW-1185">Reference proteome</keyword>
<keyword evidence="4" id="KW-0433">Leucine-rich repeat</keyword>
<sequence length="928" mass="101063">MESISQLLFLLVVFIQLYIIAAVTDIGDAAVLIALKTEYKNFPPSWLGSDPCGNGWVGIKCTDSRVTSITLPSMGLEGQVFGDIPSLTELQTLDLSYNKGLTGSLPESIGNLRKLTNLNLVGCGFTGPIPDTIGNLQQLAILSLNSNNFEGQIPPSIGNLSNLYWLDLADNQLVGSIPVSDGTTLGLDKLVHTKHFHLGKNKLSGEIPEQIFSSNMTLVHVLFDSNELNGPIPSTLGLVESLQVIRFDNNSLSGSVPSNLSNLANLQELSLSNNKLNGSLPSLIGMSNLNTLDLSNNSFSTSLIPTWVSSLSSLTTLRMESNNLQGQVPVDLFKLPNLQTMGLKGNQLNGSLDIIKGFSNQLSLIDLQNNEITEFNGIEGSEIQIILAGNPICEETGATKTYCVVPQSNFTSLYTTPPNSCSRGKCSSDKVSSPTCRCAYPYTGILSFRAILFSDLGNKTIYEALQTNLTQFFLSNGLPVDSVSLNSFNRTGVSTIAFIFSNQSYKPPSNLYGPYFFLGDPYNHFSDTKNSKKSTTSIIIGAAVGGSILLLLSLFAGVYAFRQKKKAERATLESNPFAHWDVKKSSGSIPQLKGARCFSFEELKKYTNNFLETNDIGSGGYGKVYRGTLPNGELVAIKRAQQGSSQGGLEFKTEIELLSRVHHKNVVGLLGFCFERGEQMLIYEYIPNGSLYDTLSGKSGIKLDWTRRLKIALGAARGVAYLHELANPPIIHRDIKSSNILLDQRLTAKVADFGLSKLISDSEKGHVTTQVKGTLGYLDPEYYMTQQLTEKSDVYSFGVLFLELVTGRRPIEGGKYIVREVRMAMDKTKDLYSLRQILDPAIVDASLKGLEKFVDLAMSCVEESGVDRPTMGEVVKEIENIMQIAGINPNVESATSSSSYEEASKGSTLHPYSDESFAYSGTFPVSKV</sequence>
<evidence type="ECO:0000256" key="9">
    <source>
        <dbReference type="ARBA" id="ARBA00022741"/>
    </source>
</evidence>
<keyword evidence="7 18" id="KW-0732">Signal</keyword>
<dbReference type="Pfam" id="PF13855">
    <property type="entry name" value="LRR_8"/>
    <property type="match status" value="1"/>
</dbReference>